<organism evidence="2 3">
    <name type="scientific">Artemia franciscana</name>
    <name type="common">Brine shrimp</name>
    <name type="synonym">Artemia sanfranciscana</name>
    <dbReference type="NCBI Taxonomy" id="6661"/>
    <lineage>
        <taxon>Eukaryota</taxon>
        <taxon>Metazoa</taxon>
        <taxon>Ecdysozoa</taxon>
        <taxon>Arthropoda</taxon>
        <taxon>Crustacea</taxon>
        <taxon>Branchiopoda</taxon>
        <taxon>Anostraca</taxon>
        <taxon>Artemiidae</taxon>
        <taxon>Artemia</taxon>
    </lineage>
</organism>
<keyword evidence="3" id="KW-1185">Reference proteome</keyword>
<proteinExistence type="predicted"/>
<gene>
    <name evidence="2" type="ORF">QYM36_006587</name>
</gene>
<evidence type="ECO:0000256" key="1">
    <source>
        <dbReference type="SAM" id="MobiDB-lite"/>
    </source>
</evidence>
<feature type="region of interest" description="Disordered" evidence="1">
    <location>
        <begin position="44"/>
        <end position="80"/>
    </location>
</feature>
<name>A0AA88I0N0_ARTSF</name>
<dbReference type="EMBL" id="JAVRJZ010000010">
    <property type="protein sequence ID" value="KAK2717831.1"/>
    <property type="molecule type" value="Genomic_DNA"/>
</dbReference>
<dbReference type="AlphaFoldDB" id="A0AA88I0N0"/>
<feature type="compositionally biased region" description="Polar residues" evidence="1">
    <location>
        <begin position="44"/>
        <end position="64"/>
    </location>
</feature>
<reference evidence="2" key="1">
    <citation type="submission" date="2023-07" db="EMBL/GenBank/DDBJ databases">
        <title>Chromosome-level genome assembly of Artemia franciscana.</title>
        <authorList>
            <person name="Jo E."/>
        </authorList>
    </citation>
    <scope>NUCLEOTIDE SEQUENCE</scope>
    <source>
        <tissue evidence="2">Whole body</tissue>
    </source>
</reference>
<comment type="caution">
    <text evidence="2">The sequence shown here is derived from an EMBL/GenBank/DDBJ whole genome shotgun (WGS) entry which is preliminary data.</text>
</comment>
<dbReference type="Proteomes" id="UP001187531">
    <property type="component" value="Unassembled WGS sequence"/>
</dbReference>
<sequence>MTDPEVTTRKIFATWKQACGKTRGKTKDLFKKLRQATIDNSTSPEITVLSPESSSTDMALSVSNPDKKNNAGWRVHVWSK</sequence>
<protein>
    <submittedName>
        <fullName evidence="2">Uncharacterized protein</fullName>
    </submittedName>
</protein>
<evidence type="ECO:0000313" key="2">
    <source>
        <dbReference type="EMBL" id="KAK2717831.1"/>
    </source>
</evidence>
<accession>A0AA88I0N0</accession>
<evidence type="ECO:0000313" key="3">
    <source>
        <dbReference type="Proteomes" id="UP001187531"/>
    </source>
</evidence>